<evidence type="ECO:0000256" key="6">
    <source>
        <dbReference type="SAM" id="Phobius"/>
    </source>
</evidence>
<keyword evidence="7" id="KW-0732">Signal</keyword>
<dbReference type="EMBL" id="JANPWZ010000414">
    <property type="protein sequence ID" value="KAJ3577192.1"/>
    <property type="molecule type" value="Genomic_DNA"/>
</dbReference>
<dbReference type="VEuPathDB" id="FungiDB:F4678DRAFT_486826"/>
<feature type="region of interest" description="Disordered" evidence="5">
    <location>
        <begin position="128"/>
        <end position="149"/>
    </location>
</feature>
<proteinExistence type="predicted"/>
<evidence type="ECO:0000256" key="1">
    <source>
        <dbReference type="ARBA" id="ARBA00004141"/>
    </source>
</evidence>
<accession>A0A9W8TMW2</accession>
<keyword evidence="9" id="KW-1185">Reference proteome</keyword>
<feature type="signal peptide" evidence="7">
    <location>
        <begin position="1"/>
        <end position="25"/>
    </location>
</feature>
<evidence type="ECO:0000313" key="9">
    <source>
        <dbReference type="Proteomes" id="UP001148614"/>
    </source>
</evidence>
<evidence type="ECO:0000256" key="5">
    <source>
        <dbReference type="SAM" id="MobiDB-lite"/>
    </source>
</evidence>
<feature type="transmembrane region" description="Helical" evidence="6">
    <location>
        <begin position="431"/>
        <end position="454"/>
    </location>
</feature>
<keyword evidence="4 6" id="KW-0472">Membrane</keyword>
<evidence type="ECO:0000256" key="7">
    <source>
        <dbReference type="SAM" id="SignalP"/>
    </source>
</evidence>
<dbReference type="PANTHER" id="PTHR11040:SF44">
    <property type="entry name" value="PROTEIN ZNTC-RELATED"/>
    <property type="match status" value="1"/>
</dbReference>
<dbReference type="Pfam" id="PF02535">
    <property type="entry name" value="Zip"/>
    <property type="match status" value="2"/>
</dbReference>
<comment type="subcellular location">
    <subcellularLocation>
        <location evidence="1">Membrane</location>
        <topology evidence="1">Multi-pass membrane protein</topology>
    </subcellularLocation>
</comment>
<comment type="caution">
    <text evidence="8">The sequence shown here is derived from an EMBL/GenBank/DDBJ whole genome shotgun (WGS) entry which is preliminary data.</text>
</comment>
<evidence type="ECO:0000256" key="3">
    <source>
        <dbReference type="ARBA" id="ARBA00022989"/>
    </source>
</evidence>
<keyword evidence="3 6" id="KW-1133">Transmembrane helix</keyword>
<feature type="chain" id="PRO_5040963506" evidence="7">
    <location>
        <begin position="26"/>
        <end position="492"/>
    </location>
</feature>
<dbReference type="GO" id="GO:0005385">
    <property type="term" value="F:zinc ion transmembrane transporter activity"/>
    <property type="evidence" value="ECO:0007669"/>
    <property type="project" value="TreeGrafter"/>
</dbReference>
<feature type="transmembrane region" description="Helical" evidence="6">
    <location>
        <begin position="182"/>
        <end position="205"/>
    </location>
</feature>
<evidence type="ECO:0000256" key="4">
    <source>
        <dbReference type="ARBA" id="ARBA00023136"/>
    </source>
</evidence>
<feature type="transmembrane region" description="Helical" evidence="6">
    <location>
        <begin position="398"/>
        <end position="419"/>
    </location>
</feature>
<organism evidence="8 9">
    <name type="scientific">Xylaria arbuscula</name>
    <dbReference type="NCBI Taxonomy" id="114810"/>
    <lineage>
        <taxon>Eukaryota</taxon>
        <taxon>Fungi</taxon>
        <taxon>Dikarya</taxon>
        <taxon>Ascomycota</taxon>
        <taxon>Pezizomycotina</taxon>
        <taxon>Sordariomycetes</taxon>
        <taxon>Xylariomycetidae</taxon>
        <taxon>Xylariales</taxon>
        <taxon>Xylariaceae</taxon>
        <taxon>Xylaria</taxon>
    </lineage>
</organism>
<dbReference type="GO" id="GO:0005886">
    <property type="term" value="C:plasma membrane"/>
    <property type="evidence" value="ECO:0007669"/>
    <property type="project" value="TreeGrafter"/>
</dbReference>
<feature type="transmembrane region" description="Helical" evidence="6">
    <location>
        <begin position="466"/>
        <end position="488"/>
    </location>
</feature>
<gene>
    <name evidence="8" type="ORF">NPX13_g3372</name>
</gene>
<keyword evidence="2 6" id="KW-0812">Transmembrane</keyword>
<sequence>MVRAHDTRVSLALCFSASVLQCTVASYLPQKVLLKGGTPSVPTITEAPTIVQRATNTFDAVTGCHAHDTDVFCQVGTDEYQVVIPATATSEIQPSYTGCHAHDTEIFCFGDGDVEVEVLVDADAASDELNHDHAEEEEADEDTEAHSEKEHCHFHAGVEHCTGGDSESGEVQCSRRDRDYNIPLRIGLVFVMLATSFIGVALPIFLKPLLPEKFQGIFILLKQFGTGVIIATALIHLFTHANLMFTNECLGELEYEAVTAAIVLAGMFVAFLVEHISHRIARKYWSKTPNSNDIVSVLVLEAGIIFHSLLVGLTLVVAGDSVFITLFVVIVFHQAFEGIALGSRIATAGRMSRPAENISEPDLHSVHGKTTLEQTREQAASVHAAGGVWQPLSMWEKLSMATAFALVTPVGMAIGIGVLHSFNGNDPSTVIAIGTLDAVSAGILLWVGVVEMWATDWLFGGELEDASISTTALGGVGLVAGMVLMGLLGKWA</sequence>
<protein>
    <submittedName>
        <fullName evidence="8">Uncharacterized protein</fullName>
    </submittedName>
</protein>
<dbReference type="AlphaFoldDB" id="A0A9W8TMW2"/>
<feature type="transmembrane region" description="Helical" evidence="6">
    <location>
        <begin position="257"/>
        <end position="273"/>
    </location>
</feature>
<dbReference type="Proteomes" id="UP001148614">
    <property type="component" value="Unassembled WGS sequence"/>
</dbReference>
<dbReference type="PANTHER" id="PTHR11040">
    <property type="entry name" value="ZINC/IRON TRANSPORTER"/>
    <property type="match status" value="1"/>
</dbReference>
<dbReference type="InterPro" id="IPR003689">
    <property type="entry name" value="ZIP"/>
</dbReference>
<reference evidence="8" key="1">
    <citation type="submission" date="2022-07" db="EMBL/GenBank/DDBJ databases">
        <title>Genome Sequence of Xylaria arbuscula.</title>
        <authorList>
            <person name="Buettner E."/>
        </authorList>
    </citation>
    <scope>NUCLEOTIDE SEQUENCE</scope>
    <source>
        <strain evidence="8">VT107</strain>
    </source>
</reference>
<feature type="transmembrane region" description="Helical" evidence="6">
    <location>
        <begin position="322"/>
        <end position="343"/>
    </location>
</feature>
<evidence type="ECO:0000313" key="8">
    <source>
        <dbReference type="EMBL" id="KAJ3577192.1"/>
    </source>
</evidence>
<evidence type="ECO:0000256" key="2">
    <source>
        <dbReference type="ARBA" id="ARBA00022692"/>
    </source>
</evidence>
<feature type="transmembrane region" description="Helical" evidence="6">
    <location>
        <begin position="217"/>
        <end position="237"/>
    </location>
</feature>
<feature type="transmembrane region" description="Helical" evidence="6">
    <location>
        <begin position="294"/>
        <end position="316"/>
    </location>
</feature>
<name>A0A9W8TMW2_9PEZI</name>